<evidence type="ECO:0000313" key="1">
    <source>
        <dbReference type="EMBL" id="GGF36420.1"/>
    </source>
</evidence>
<dbReference type="EMBL" id="BMKQ01000001">
    <property type="protein sequence ID" value="GGF36420.1"/>
    <property type="molecule type" value="Genomic_DNA"/>
</dbReference>
<evidence type="ECO:0000313" key="2">
    <source>
        <dbReference type="Proteomes" id="UP000649179"/>
    </source>
</evidence>
<protein>
    <submittedName>
        <fullName evidence="1">Uncharacterized protein</fullName>
    </submittedName>
</protein>
<sequence length="229" mass="25283">MLTNMEQRLASFNRKERFLLVGQALGNAAFTLGETFRLQLGDVLKRDVPANAYCAMDYHLDWLFAALMWAEGLAHPGNLMERNVDAGVAGVPEDLKVTGNQSDIDLLVAWTDERGRGQLALLEAKGYSSWTNKQMLYKAARLTAIFGDHDAPRFPDVDAHLVLVGPHPPVGLKLTTPSWALGPSDGLAKYFLPLDPPPVETFVVRRINQDRKPAVTGTHWVIAPSVSPW</sequence>
<name>A0A917EZW9_9ACTN</name>
<dbReference type="AlphaFoldDB" id="A0A917EZW9"/>
<comment type="caution">
    <text evidence="1">The sequence shown here is derived from an EMBL/GenBank/DDBJ whole genome shotgun (WGS) entry which is preliminary data.</text>
</comment>
<keyword evidence="2" id="KW-1185">Reference proteome</keyword>
<reference evidence="1" key="2">
    <citation type="submission" date="2020-09" db="EMBL/GenBank/DDBJ databases">
        <authorList>
            <person name="Sun Q."/>
            <person name="Zhou Y."/>
        </authorList>
    </citation>
    <scope>NUCLEOTIDE SEQUENCE</scope>
    <source>
        <strain evidence="1">CGMCC 1.16067</strain>
    </source>
</reference>
<dbReference type="Proteomes" id="UP000649179">
    <property type="component" value="Unassembled WGS sequence"/>
</dbReference>
<gene>
    <name evidence="1" type="ORF">GCM10011519_07430</name>
</gene>
<accession>A0A917EZW9</accession>
<dbReference type="RefSeq" id="WP_188778343.1">
    <property type="nucleotide sequence ID" value="NZ_BMKQ01000001.1"/>
</dbReference>
<reference evidence="1" key="1">
    <citation type="journal article" date="2014" name="Int. J. Syst. Evol. Microbiol.">
        <title>Complete genome sequence of Corynebacterium casei LMG S-19264T (=DSM 44701T), isolated from a smear-ripened cheese.</title>
        <authorList>
            <consortium name="US DOE Joint Genome Institute (JGI-PGF)"/>
            <person name="Walter F."/>
            <person name="Albersmeier A."/>
            <person name="Kalinowski J."/>
            <person name="Ruckert C."/>
        </authorList>
    </citation>
    <scope>NUCLEOTIDE SEQUENCE</scope>
    <source>
        <strain evidence="1">CGMCC 1.16067</strain>
    </source>
</reference>
<proteinExistence type="predicted"/>
<organism evidence="1 2">
    <name type="scientific">Marmoricola endophyticus</name>
    <dbReference type="NCBI Taxonomy" id="2040280"/>
    <lineage>
        <taxon>Bacteria</taxon>
        <taxon>Bacillati</taxon>
        <taxon>Actinomycetota</taxon>
        <taxon>Actinomycetes</taxon>
        <taxon>Propionibacteriales</taxon>
        <taxon>Nocardioidaceae</taxon>
        <taxon>Marmoricola</taxon>
    </lineage>
</organism>